<feature type="active site" description="Schiff-base intermediate with substrate; via topaquinone" evidence="8">
    <location>
        <position position="275"/>
    </location>
</feature>
<keyword evidence="6 10" id="KW-0560">Oxidoreductase</keyword>
<dbReference type="Pfam" id="PF01179">
    <property type="entry name" value="Cu_amine_oxid"/>
    <property type="match status" value="1"/>
</dbReference>
<feature type="domain" description="Copper amine oxidase catalytic" evidence="11">
    <location>
        <begin position="183"/>
        <end position="503"/>
    </location>
</feature>
<dbReference type="SUPFAM" id="SSF49998">
    <property type="entry name" value="Amine oxidase catalytic domain"/>
    <property type="match status" value="1"/>
</dbReference>
<dbReference type="PROSITE" id="PS01164">
    <property type="entry name" value="COPPER_AMINE_OXID_1"/>
    <property type="match status" value="1"/>
</dbReference>
<dbReference type="OrthoDB" id="5379943at2759"/>
<comment type="cofactor">
    <cofactor evidence="1">
        <name>Cu cation</name>
        <dbReference type="ChEBI" id="CHEBI:23378"/>
    </cofactor>
</comment>
<reference evidence="12 13" key="1">
    <citation type="journal article" date="2018" name="New Phytol.">
        <title>Phylogenomics of Endogonaceae and evolution of mycorrhizas within Mucoromycota.</title>
        <authorList>
            <person name="Chang Y."/>
            <person name="Desiro A."/>
            <person name="Na H."/>
            <person name="Sandor L."/>
            <person name="Lipzen A."/>
            <person name="Clum A."/>
            <person name="Barry K."/>
            <person name="Grigoriev I.V."/>
            <person name="Martin F.M."/>
            <person name="Stajich J.E."/>
            <person name="Smith M.E."/>
            <person name="Bonito G."/>
            <person name="Spatafora J.W."/>
        </authorList>
    </citation>
    <scope>NUCLEOTIDE SEQUENCE [LARGE SCALE GENOMIC DNA]</scope>
    <source>
        <strain evidence="12 13">GMNB39</strain>
    </source>
</reference>
<evidence type="ECO:0000256" key="9">
    <source>
        <dbReference type="PIRSR" id="PIRSR600269-51"/>
    </source>
</evidence>
<evidence type="ECO:0000256" key="2">
    <source>
        <dbReference type="ARBA" id="ARBA00007983"/>
    </source>
</evidence>
<dbReference type="InterPro" id="IPR000269">
    <property type="entry name" value="Cu_amine_oxidase"/>
</dbReference>
<feature type="modified residue" description="2',4',5'-topaquinone" evidence="9">
    <location>
        <position position="275"/>
    </location>
</feature>
<protein>
    <recommendedName>
        <fullName evidence="10">Amine oxidase</fullName>
        <ecNumber evidence="10">1.4.3.-</ecNumber>
    </recommendedName>
</protein>
<comment type="subunit">
    <text evidence="3">Homodimer.</text>
</comment>
<dbReference type="SUPFAM" id="SSF54416">
    <property type="entry name" value="Amine oxidase N-terminal region"/>
    <property type="match status" value="1"/>
</dbReference>
<dbReference type="EMBL" id="RBNI01000886">
    <property type="protein sequence ID" value="RUP51206.1"/>
    <property type="molecule type" value="Genomic_DNA"/>
</dbReference>
<evidence type="ECO:0000256" key="1">
    <source>
        <dbReference type="ARBA" id="ARBA00001935"/>
    </source>
</evidence>
<dbReference type="InterPro" id="IPR015798">
    <property type="entry name" value="Cu_amine_oxidase_C"/>
</dbReference>
<dbReference type="PANTHER" id="PTHR10638:SF86">
    <property type="entry name" value="COPPER AMINE OXIDASE 1-RELATED"/>
    <property type="match status" value="1"/>
</dbReference>
<evidence type="ECO:0000313" key="12">
    <source>
        <dbReference type="EMBL" id="RUP51206.1"/>
    </source>
</evidence>
<dbReference type="EC" id="1.4.3.-" evidence="10"/>
<keyword evidence="7 10" id="KW-0186">Copper</keyword>
<dbReference type="GO" id="GO:0048038">
    <property type="term" value="F:quinone binding"/>
    <property type="evidence" value="ECO:0007669"/>
    <property type="project" value="InterPro"/>
</dbReference>
<dbReference type="InterPro" id="IPR016182">
    <property type="entry name" value="Cu_amine_oxidase_N-reg"/>
</dbReference>
<gene>
    <name evidence="12" type="ORF">BC936DRAFT_149393</name>
</gene>
<keyword evidence="13" id="KW-1185">Reference proteome</keyword>
<dbReference type="AlphaFoldDB" id="A0A433DKH5"/>
<comment type="PTM">
    <text evidence="9 10">Topaquinone (TPQ) is generated by copper-dependent autoxidation of a specific tyrosyl residue.</text>
</comment>
<dbReference type="GO" id="GO:0005507">
    <property type="term" value="F:copper ion binding"/>
    <property type="evidence" value="ECO:0007669"/>
    <property type="project" value="InterPro"/>
</dbReference>
<dbReference type="GO" id="GO:0009308">
    <property type="term" value="P:amine metabolic process"/>
    <property type="evidence" value="ECO:0007669"/>
    <property type="project" value="UniProtKB-UniRule"/>
</dbReference>
<organism evidence="12 13">
    <name type="scientific">Jimgerdemannia flammicorona</name>
    <dbReference type="NCBI Taxonomy" id="994334"/>
    <lineage>
        <taxon>Eukaryota</taxon>
        <taxon>Fungi</taxon>
        <taxon>Fungi incertae sedis</taxon>
        <taxon>Mucoromycota</taxon>
        <taxon>Mucoromycotina</taxon>
        <taxon>Endogonomycetes</taxon>
        <taxon>Endogonales</taxon>
        <taxon>Endogonaceae</taxon>
        <taxon>Jimgerdemannia</taxon>
    </lineage>
</organism>
<dbReference type="InterPro" id="IPR036460">
    <property type="entry name" value="Cu_amine_oxidase_C_sf"/>
</dbReference>
<keyword evidence="4 10" id="KW-0479">Metal-binding</keyword>
<dbReference type="GO" id="GO:0008131">
    <property type="term" value="F:primary methylamine oxidase activity"/>
    <property type="evidence" value="ECO:0007669"/>
    <property type="project" value="InterPro"/>
</dbReference>
<dbReference type="Gene3D" id="2.70.98.20">
    <property type="entry name" value="Copper amine oxidase, catalytic domain"/>
    <property type="match status" value="1"/>
</dbReference>
<evidence type="ECO:0000256" key="5">
    <source>
        <dbReference type="ARBA" id="ARBA00022772"/>
    </source>
</evidence>
<dbReference type="InterPro" id="IPR049948">
    <property type="entry name" value="Cu_Am_ox_TPQ-bd"/>
</dbReference>
<feature type="active site" description="Proton acceptor" evidence="8">
    <location>
        <position position="191"/>
    </location>
</feature>
<keyword evidence="5 8" id="KW-0801">TPQ</keyword>
<dbReference type="PANTHER" id="PTHR10638">
    <property type="entry name" value="COPPER AMINE OXIDASE"/>
    <property type="match status" value="1"/>
</dbReference>
<evidence type="ECO:0000256" key="7">
    <source>
        <dbReference type="ARBA" id="ARBA00023008"/>
    </source>
</evidence>
<comment type="similarity">
    <text evidence="2 10">Belongs to the copper/topaquinone oxidase family.</text>
</comment>
<comment type="caution">
    <text evidence="12">The sequence shown here is derived from an EMBL/GenBank/DDBJ whole genome shotgun (WGS) entry which is preliminary data.</text>
</comment>
<evidence type="ECO:0000256" key="6">
    <source>
        <dbReference type="ARBA" id="ARBA00023002"/>
    </source>
</evidence>
<evidence type="ECO:0000313" key="13">
    <source>
        <dbReference type="Proteomes" id="UP000268093"/>
    </source>
</evidence>
<proteinExistence type="inferred from homology"/>
<dbReference type="Proteomes" id="UP000268093">
    <property type="component" value="Unassembled WGS sequence"/>
</dbReference>
<comment type="cofactor">
    <cofactor evidence="10">
        <name>Cu cation</name>
        <dbReference type="ChEBI" id="CHEBI:23378"/>
    </cofactor>
    <text evidence="10">Contains 1 topaquinone per subunit.</text>
</comment>
<evidence type="ECO:0000256" key="8">
    <source>
        <dbReference type="PIRSR" id="PIRSR600269-50"/>
    </source>
</evidence>
<evidence type="ECO:0000259" key="11">
    <source>
        <dbReference type="Pfam" id="PF01179"/>
    </source>
</evidence>
<evidence type="ECO:0000256" key="3">
    <source>
        <dbReference type="ARBA" id="ARBA00011738"/>
    </source>
</evidence>
<accession>A0A433DKH5</accession>
<dbReference type="Gene3D" id="3.10.450.40">
    <property type="match status" value="1"/>
</dbReference>
<sequence>MSLVVADPWFVQNFMAFITMYAMAKSIGYTGVPAHENWRLVQLFMFVRNSPTDNHYAHPLDFVAIADLIGGHVTEIERLPAGEGFGVREIRPRVPKTEHNYDPDLLGSAFLRKDLKPWECSRVAEVQIQVEASMWFQIDRLKLCDRNNVEVAHLLSYTVSITVKGSSSITLPTKMATSCSIWPFNRKTAFDVGDYGLGFCANSLTLGCDCLGTIQYFDGVLNDHKGEPSVIKNAVCIHEEDAGTLWKHTEYRTGKVALARSRRLVISFIVTVVNYEYALYWYLYTDATIAFEIKATGELSTNLLEQGATPSGYGTTVAPQINGQYHQLVTTSSLENFSIQHMFSMRLDPMIDGVKNTVSQVDVVPLEGDVGSNTNPYGQGFTLREIPLKTTHTEQGQANSLSGRIWKISNPSSLHPFTGQPVAWKLVPMNTPPLMAKPGSIIHRRAGFAKRSLWVTPYHDEQMFAAGFYVNQSYGGAGLDEWTKEKKNVEDEDVVIWHTFGVTQ</sequence>
<name>A0A433DKH5_9FUNG</name>
<evidence type="ECO:0000256" key="4">
    <source>
        <dbReference type="ARBA" id="ARBA00022723"/>
    </source>
</evidence>
<evidence type="ECO:0000256" key="10">
    <source>
        <dbReference type="RuleBase" id="RU000672"/>
    </source>
</evidence>